<proteinExistence type="predicted"/>
<accession>A0ACD3RVQ4</accession>
<sequence>MGYRARAHSSNRGQTSRSRSAPSPSPHWSTCRRLWKDMDESLLSLQSQMLRFRTLIGIESDPDLKLNDDSYCVLERVGRARWQGELQRDLHGSSFKIDARKLHYMRKSLVKHGLISMQSHATRIKSGQQQHSILLLLKRFHVNRRTKYDILMEYVSNILQQLPGNKVLVRCLKMLKPYTKKGVTDDDDDDDEDEEDGTGARRRGPPAEGRIMETDVLSQAYHIVLSCGTKGIPQSGVGFRMNVGKLESRMLCRRLERDGVIKGFMEDEGRQRTTKFIGHKCVGVSDQLQLFAKEQERTKLLYSSTPQMSNTAPATPKTPSTSKSSSKQNTKSPAAKKIHDSGEGEQEGVEEAGPKCGDEEVDAAGEGLGGEGGKARRKSGAKRQTAGRKSSVRAKQTQPEIPIEQTTPAEGETPACSKSTTPNSESDPKTEQARVEEEKESNASAATPLPQSEAETTTNNPPDNNIVVVKDILQPKARKEEKSRKSLARSHETYRLLRRKNLIVEAVRSLKIIEGLFPLQKIINDEEKQDGFSSKCCRKTILRLVHGLSKEGLLKIYKTTVIQDGITKKVEMVVHPSIQPNDDIVNRVLDQIRFRISSSYSAVRLQHAEEKARELERNKANKDEEFKPTTVRGLGKTLGFQPKMHRLRVIHNFLWYLIYGHPRKNDSQSSESADRQHCGSADCRYYSG</sequence>
<dbReference type="Proteomes" id="UP000793456">
    <property type="component" value="Chromosome I"/>
</dbReference>
<reference evidence="1" key="1">
    <citation type="submission" date="2018-11" db="EMBL/GenBank/DDBJ databases">
        <title>The sequence and de novo assembly of Larimichthys crocea genome using PacBio and Hi-C technologies.</title>
        <authorList>
            <person name="Xu P."/>
            <person name="Chen B."/>
            <person name="Zhou Z."/>
            <person name="Ke Q."/>
            <person name="Wu Y."/>
            <person name="Bai H."/>
            <person name="Pu F."/>
        </authorList>
    </citation>
    <scope>NUCLEOTIDE SEQUENCE</scope>
    <source>
        <tissue evidence="1">Muscle</tissue>
    </source>
</reference>
<evidence type="ECO:0000313" key="2">
    <source>
        <dbReference type="Proteomes" id="UP000793456"/>
    </source>
</evidence>
<keyword evidence="2" id="KW-1185">Reference proteome</keyword>
<organism evidence="1 2">
    <name type="scientific">Larimichthys crocea</name>
    <name type="common">Large yellow croaker</name>
    <name type="synonym">Pseudosciaena crocea</name>
    <dbReference type="NCBI Taxonomy" id="215358"/>
    <lineage>
        <taxon>Eukaryota</taxon>
        <taxon>Metazoa</taxon>
        <taxon>Chordata</taxon>
        <taxon>Craniata</taxon>
        <taxon>Vertebrata</taxon>
        <taxon>Euteleostomi</taxon>
        <taxon>Actinopterygii</taxon>
        <taxon>Neopterygii</taxon>
        <taxon>Teleostei</taxon>
        <taxon>Neoteleostei</taxon>
        <taxon>Acanthomorphata</taxon>
        <taxon>Eupercaria</taxon>
        <taxon>Sciaenidae</taxon>
        <taxon>Larimichthys</taxon>
    </lineage>
</organism>
<comment type="caution">
    <text evidence="1">The sequence shown here is derived from an EMBL/GenBank/DDBJ whole genome shotgun (WGS) entry which is preliminary data.</text>
</comment>
<dbReference type="EMBL" id="CM011674">
    <property type="protein sequence ID" value="TMS23722.1"/>
    <property type="molecule type" value="Genomic_DNA"/>
</dbReference>
<protein>
    <submittedName>
        <fullName evidence="1">Uncharacterized protein</fullName>
    </submittedName>
</protein>
<evidence type="ECO:0000313" key="1">
    <source>
        <dbReference type="EMBL" id="TMS23722.1"/>
    </source>
</evidence>
<name>A0ACD3RVQ4_LARCR</name>
<gene>
    <name evidence="1" type="ORF">E3U43_009028</name>
</gene>